<keyword evidence="1" id="KW-0812">Transmembrane</keyword>
<sequence>MANIQYRGMMGLLYAVWVYTCVSIVQFYMISVSAISYSISEVMTGLRCAIQKILPKKYDEDTALEENHNEDLYRTLKRTEDAYDDLCNCCSTCNEVFGFSNIFSGSLTSLLIWISFYALVMVAAACESVHHAARDLHRHLALFNSEIHGGDKFLEVRVLARDVLHTVRARQPRLSACGLFDLRMSLVAGFLSLTATVGSARTMTTDERGRGQAYRLQRSRRGMEQKLALSKANDQTVEAVCLELEQRVCV</sequence>
<comment type="caution">
    <text evidence="2">The sequence shown here is derived from an EMBL/GenBank/DDBJ whole genome shotgun (WGS) entry which is preliminary data.</text>
</comment>
<evidence type="ECO:0000313" key="3">
    <source>
        <dbReference type="Proteomes" id="UP000299102"/>
    </source>
</evidence>
<dbReference type="Proteomes" id="UP000299102">
    <property type="component" value="Unassembled WGS sequence"/>
</dbReference>
<evidence type="ECO:0000256" key="1">
    <source>
        <dbReference type="SAM" id="Phobius"/>
    </source>
</evidence>
<feature type="transmembrane region" description="Helical" evidence="1">
    <location>
        <begin position="110"/>
        <end position="129"/>
    </location>
</feature>
<proteinExistence type="predicted"/>
<feature type="transmembrane region" description="Helical" evidence="1">
    <location>
        <begin position="12"/>
        <end position="37"/>
    </location>
</feature>
<gene>
    <name evidence="2" type="ORF">EVAR_97925_1</name>
</gene>
<name>A0A4C1XYF3_EUMVA</name>
<dbReference type="EMBL" id="BGZK01000980">
    <property type="protein sequence ID" value="GBP67307.1"/>
    <property type="molecule type" value="Genomic_DNA"/>
</dbReference>
<accession>A0A4C1XYF3</accession>
<dbReference type="AlphaFoldDB" id="A0A4C1XYF3"/>
<reference evidence="2 3" key="1">
    <citation type="journal article" date="2019" name="Commun. Biol.">
        <title>The bagworm genome reveals a unique fibroin gene that provides high tensile strength.</title>
        <authorList>
            <person name="Kono N."/>
            <person name="Nakamura H."/>
            <person name="Ohtoshi R."/>
            <person name="Tomita M."/>
            <person name="Numata K."/>
            <person name="Arakawa K."/>
        </authorList>
    </citation>
    <scope>NUCLEOTIDE SEQUENCE [LARGE SCALE GENOMIC DNA]</scope>
</reference>
<organism evidence="2 3">
    <name type="scientific">Eumeta variegata</name>
    <name type="common">Bagworm moth</name>
    <name type="synonym">Eumeta japonica</name>
    <dbReference type="NCBI Taxonomy" id="151549"/>
    <lineage>
        <taxon>Eukaryota</taxon>
        <taxon>Metazoa</taxon>
        <taxon>Ecdysozoa</taxon>
        <taxon>Arthropoda</taxon>
        <taxon>Hexapoda</taxon>
        <taxon>Insecta</taxon>
        <taxon>Pterygota</taxon>
        <taxon>Neoptera</taxon>
        <taxon>Endopterygota</taxon>
        <taxon>Lepidoptera</taxon>
        <taxon>Glossata</taxon>
        <taxon>Ditrysia</taxon>
        <taxon>Tineoidea</taxon>
        <taxon>Psychidae</taxon>
        <taxon>Oiketicinae</taxon>
        <taxon>Eumeta</taxon>
    </lineage>
</organism>
<keyword evidence="3" id="KW-1185">Reference proteome</keyword>
<keyword evidence="1" id="KW-0472">Membrane</keyword>
<evidence type="ECO:0000313" key="2">
    <source>
        <dbReference type="EMBL" id="GBP67307.1"/>
    </source>
</evidence>
<protein>
    <submittedName>
        <fullName evidence="2">Uncharacterized protein</fullName>
    </submittedName>
</protein>
<keyword evidence="1" id="KW-1133">Transmembrane helix</keyword>